<evidence type="ECO:0000313" key="1">
    <source>
        <dbReference type="EMBL" id="AKQ02284.1"/>
    </source>
</evidence>
<protein>
    <submittedName>
        <fullName evidence="1">Uncharacterized protein</fullName>
    </submittedName>
</protein>
<sequence length="70" mass="7892">MKKQQIINLAKDLGRGHPGWESRVEEMADLANLSVTINPEISIKASDSLLKAARMEKIAQDLGLHERRRL</sequence>
<accession>A0A0H4TNN8</accession>
<dbReference type="AlphaFoldDB" id="A0A0H4TNN8"/>
<dbReference type="EMBL" id="KT006999">
    <property type="protein sequence ID" value="AKQ02284.1"/>
    <property type="molecule type" value="Genomic_DNA"/>
</dbReference>
<name>A0A0H4TNN8_9BACT</name>
<proteinExistence type="predicted"/>
<organism evidence="1">
    <name type="scientific">uncultured Microgenomates bacterium Rifle_16ft_4_minimus_37633</name>
    <dbReference type="NCBI Taxonomy" id="1665114"/>
    <lineage>
        <taxon>Bacteria</taxon>
        <taxon>Candidatus Microgenomatota</taxon>
        <taxon>environmental samples</taxon>
    </lineage>
</organism>
<reference evidence="1" key="1">
    <citation type="journal article" date="2015" name="ISME J.">
        <title>Aquifer environment selects for microbial species cohorts in sediment and groundwater.</title>
        <authorList>
            <person name="Hug L.A."/>
            <person name="Thomas B.C."/>
            <person name="Brown C.T."/>
            <person name="Frischkorn K.R."/>
            <person name="Williams K.H."/>
            <person name="Tringe S.G."/>
            <person name="Banfield J.F."/>
        </authorList>
    </citation>
    <scope>NUCLEOTIDE SEQUENCE</scope>
</reference>